<dbReference type="PANTHER" id="PTHR36503:SF2">
    <property type="entry name" value="BLR2408 PROTEIN"/>
    <property type="match status" value="1"/>
</dbReference>
<gene>
    <name evidence="2" type="ORF">CVV68_08360</name>
</gene>
<evidence type="ECO:0000313" key="2">
    <source>
        <dbReference type="EMBL" id="PYI67868.1"/>
    </source>
</evidence>
<evidence type="ECO:0000313" key="3">
    <source>
        <dbReference type="Proteomes" id="UP000247832"/>
    </source>
</evidence>
<feature type="domain" description="Glyoxalase/Bleomycin resistance-like N-terminal" evidence="1">
    <location>
        <begin position="5"/>
        <end position="40"/>
    </location>
</feature>
<dbReference type="InterPro" id="IPR029068">
    <property type="entry name" value="Glyas_Bleomycin-R_OHBP_Dase"/>
</dbReference>
<dbReference type="Pfam" id="PF22677">
    <property type="entry name" value="Ble-like_N"/>
    <property type="match status" value="1"/>
</dbReference>
<dbReference type="PANTHER" id="PTHR36503">
    <property type="entry name" value="BLR2520 PROTEIN"/>
    <property type="match status" value="1"/>
</dbReference>
<name>A0A2V5L987_9MICC</name>
<dbReference type="InterPro" id="IPR053863">
    <property type="entry name" value="Glyoxy/Ble-like_N"/>
</dbReference>
<keyword evidence="3" id="KW-1185">Reference proteome</keyword>
<dbReference type="RefSeq" id="WP_110500543.1">
    <property type="nucleotide sequence ID" value="NZ_QJVD01000007.1"/>
</dbReference>
<dbReference type="OrthoDB" id="4265398at2"/>
<accession>A0A2V5L987</accession>
<dbReference type="Proteomes" id="UP000247832">
    <property type="component" value="Unassembled WGS sequence"/>
</dbReference>
<comment type="caution">
    <text evidence="2">The sequence shown here is derived from an EMBL/GenBank/DDBJ whole genome shotgun (WGS) entry which is preliminary data.</text>
</comment>
<dbReference type="AlphaFoldDB" id="A0A2V5L987"/>
<evidence type="ECO:0000259" key="1">
    <source>
        <dbReference type="Pfam" id="PF22677"/>
    </source>
</evidence>
<dbReference type="SUPFAM" id="SSF54593">
    <property type="entry name" value="Glyoxalase/Bleomycin resistance protein/Dihydroxybiphenyl dioxygenase"/>
    <property type="match status" value="1"/>
</dbReference>
<dbReference type="EMBL" id="QJVD01000007">
    <property type="protein sequence ID" value="PYI67868.1"/>
    <property type="molecule type" value="Genomic_DNA"/>
</dbReference>
<protein>
    <submittedName>
        <fullName evidence="2">Glyoxalase</fullName>
    </submittedName>
</protein>
<organism evidence="2 3">
    <name type="scientific">Arthrobacter livingstonensis</name>
    <dbReference type="NCBI Taxonomy" id="670078"/>
    <lineage>
        <taxon>Bacteria</taxon>
        <taxon>Bacillati</taxon>
        <taxon>Actinomycetota</taxon>
        <taxon>Actinomycetes</taxon>
        <taxon>Micrococcales</taxon>
        <taxon>Micrococcaceae</taxon>
        <taxon>Arthrobacter</taxon>
    </lineage>
</organism>
<proteinExistence type="predicted"/>
<sequence>MATQVFISFPTTDLDRSKAFFEGIGWQIQPNFTDENAACILVDENFFVMVLKAEYFATFTDKHIVDPTTSAQVQVALSRESRGDVDALLEKALAAGGAEPRPAQDLGFMYSRDFEDPDGNAFSALWMDPQAAEQGPEAFMAEQQEEGLGHA</sequence>
<reference evidence="2 3" key="1">
    <citation type="submission" date="2018-05" db="EMBL/GenBank/DDBJ databases">
        <title>Genetic diversity of glacier-inhabiting Cryobacterium bacteria in China and description of Cryobacterium mengkeensis sp. nov. and Arthrobacter glacialis sp. nov.</title>
        <authorList>
            <person name="Liu Q."/>
            <person name="Xin Y.-H."/>
        </authorList>
    </citation>
    <scope>NUCLEOTIDE SEQUENCE [LARGE SCALE GENOMIC DNA]</scope>
    <source>
        <strain evidence="2 3">LI2</strain>
    </source>
</reference>
<dbReference type="Gene3D" id="3.10.180.10">
    <property type="entry name" value="2,3-Dihydroxybiphenyl 1,2-Dioxygenase, domain 1"/>
    <property type="match status" value="1"/>
</dbReference>